<reference evidence="3 4" key="1">
    <citation type="submission" date="2020-04" db="EMBL/GenBank/DDBJ databases">
        <title>Genome sequencing of novel species.</title>
        <authorList>
            <person name="Heo J."/>
            <person name="Kim S.-J."/>
            <person name="Kim J.-S."/>
            <person name="Hong S.-B."/>
            <person name="Kwon S.-W."/>
        </authorList>
    </citation>
    <scope>NUCLEOTIDE SEQUENCE [LARGE SCALE GENOMIC DNA]</scope>
    <source>
        <strain evidence="3 4">CJU-R4</strain>
    </source>
</reference>
<dbReference type="PANTHER" id="PTHR46865">
    <property type="entry name" value="OXIDOREDUCTASE-RELATED"/>
    <property type="match status" value="1"/>
</dbReference>
<dbReference type="Gene3D" id="3.30.9.10">
    <property type="entry name" value="D-Amino Acid Oxidase, subunit A, domain 2"/>
    <property type="match status" value="1"/>
</dbReference>
<dbReference type="GO" id="GO:0071949">
    <property type="term" value="F:FAD binding"/>
    <property type="evidence" value="ECO:0007669"/>
    <property type="project" value="InterPro"/>
</dbReference>
<organism evidence="3 4">
    <name type="scientific">Spirosoma rhododendri</name>
    <dbReference type="NCBI Taxonomy" id="2728024"/>
    <lineage>
        <taxon>Bacteria</taxon>
        <taxon>Pseudomonadati</taxon>
        <taxon>Bacteroidota</taxon>
        <taxon>Cytophagia</taxon>
        <taxon>Cytophagales</taxon>
        <taxon>Cytophagaceae</taxon>
        <taxon>Spirosoma</taxon>
    </lineage>
</organism>
<dbReference type="InterPro" id="IPR036188">
    <property type="entry name" value="FAD/NAD-bd_sf"/>
</dbReference>
<dbReference type="AlphaFoldDB" id="A0A7L5DQK8"/>
<dbReference type="PRINTS" id="PR00420">
    <property type="entry name" value="RNGMNOXGNASE"/>
</dbReference>
<evidence type="ECO:0000313" key="3">
    <source>
        <dbReference type="EMBL" id="QJD80696.1"/>
    </source>
</evidence>
<evidence type="ECO:0000256" key="1">
    <source>
        <dbReference type="SAM" id="MobiDB-lite"/>
    </source>
</evidence>
<evidence type="ECO:0000259" key="2">
    <source>
        <dbReference type="Pfam" id="PF01494"/>
    </source>
</evidence>
<dbReference type="GO" id="GO:0004497">
    <property type="term" value="F:monooxygenase activity"/>
    <property type="evidence" value="ECO:0007669"/>
    <property type="project" value="UniProtKB-KW"/>
</dbReference>
<dbReference type="EMBL" id="CP051677">
    <property type="protein sequence ID" value="QJD80696.1"/>
    <property type="molecule type" value="Genomic_DNA"/>
</dbReference>
<dbReference type="InterPro" id="IPR002938">
    <property type="entry name" value="FAD-bd"/>
</dbReference>
<feature type="domain" description="FAD-binding" evidence="2">
    <location>
        <begin position="8"/>
        <end position="356"/>
    </location>
</feature>
<keyword evidence="3" id="KW-0560">Oxidoreductase</keyword>
<keyword evidence="4" id="KW-1185">Reference proteome</keyword>
<dbReference type="PANTHER" id="PTHR46865:SF2">
    <property type="entry name" value="MONOOXYGENASE"/>
    <property type="match status" value="1"/>
</dbReference>
<protein>
    <submittedName>
        <fullName evidence="3">FAD-binding monooxygenase</fullName>
    </submittedName>
</protein>
<proteinExistence type="predicted"/>
<dbReference type="Proteomes" id="UP000501128">
    <property type="component" value="Chromosome"/>
</dbReference>
<dbReference type="RefSeq" id="WP_169552716.1">
    <property type="nucleotide sequence ID" value="NZ_CP051677.1"/>
</dbReference>
<feature type="region of interest" description="Disordered" evidence="1">
    <location>
        <begin position="85"/>
        <end position="108"/>
    </location>
</feature>
<dbReference type="Gene3D" id="3.50.50.60">
    <property type="entry name" value="FAD/NAD(P)-binding domain"/>
    <property type="match status" value="1"/>
</dbReference>
<dbReference type="InterPro" id="IPR051704">
    <property type="entry name" value="FAD_aromatic-hydroxylase"/>
</dbReference>
<gene>
    <name evidence="3" type="ORF">HH216_21440</name>
</gene>
<dbReference type="KEGG" id="srho:HH216_21440"/>
<dbReference type="Pfam" id="PF01494">
    <property type="entry name" value="FAD_binding_3"/>
    <property type="match status" value="1"/>
</dbReference>
<name>A0A7L5DQK8_9BACT</name>
<evidence type="ECO:0000313" key="4">
    <source>
        <dbReference type="Proteomes" id="UP000501128"/>
    </source>
</evidence>
<dbReference type="SUPFAM" id="SSF51905">
    <property type="entry name" value="FAD/NAD(P)-binding domain"/>
    <property type="match status" value="1"/>
</dbReference>
<keyword evidence="3" id="KW-0503">Monooxygenase</keyword>
<sequence>MESANGKSVLISGSSIAGLSAAYWMNRLGYSVTVIERANEVRTVGGAVDIRDEAVDVAKRMGIFEPLTANRLTVDRVEFKNADDSTAGTMELTAEGESTPGDASPGDVLPGEDIEIERDIFAAILLEQLQGRVTFIFNDSITALAEADDAVLVTFKQGKQQTFNLVLGCDGIHSAVRNCWFGPEAAYSHFLDAYFSISIVKKSLVRPRTMQMYNVPGKAIMLNAYKNKTDIIFCFSSEKEIPYDYRNVEQQRAIILNQFAGGDWRTEALLDEIKQSTNFYFDKFCQIKMPTWTKGRVALIGDAGYCASPAAGMGASLSMIGAATLADALEKHDGDVEAAFQDYNQNLRPFIEQVQARAATNVKENFIPETAEAIHKRNTQTIAF</sequence>
<accession>A0A7L5DQK8</accession>